<evidence type="ECO:0000256" key="1">
    <source>
        <dbReference type="SAM" id="MobiDB-lite"/>
    </source>
</evidence>
<evidence type="ECO:0008006" key="4">
    <source>
        <dbReference type="Google" id="ProtNLM"/>
    </source>
</evidence>
<accession>A0AAV7H4S7</accession>
<organism evidence="2 3">
    <name type="scientific">Dendrobium chrysotoxum</name>
    <name type="common">Orchid</name>
    <dbReference type="NCBI Taxonomy" id="161865"/>
    <lineage>
        <taxon>Eukaryota</taxon>
        <taxon>Viridiplantae</taxon>
        <taxon>Streptophyta</taxon>
        <taxon>Embryophyta</taxon>
        <taxon>Tracheophyta</taxon>
        <taxon>Spermatophyta</taxon>
        <taxon>Magnoliopsida</taxon>
        <taxon>Liliopsida</taxon>
        <taxon>Asparagales</taxon>
        <taxon>Orchidaceae</taxon>
        <taxon>Epidendroideae</taxon>
        <taxon>Malaxideae</taxon>
        <taxon>Dendrobiinae</taxon>
        <taxon>Dendrobium</taxon>
    </lineage>
</organism>
<feature type="compositionally biased region" description="Low complexity" evidence="1">
    <location>
        <begin position="31"/>
        <end position="45"/>
    </location>
</feature>
<keyword evidence="3" id="KW-1185">Reference proteome</keyword>
<name>A0AAV7H4S7_DENCH</name>
<feature type="compositionally biased region" description="Basic and acidic residues" evidence="1">
    <location>
        <begin position="15"/>
        <end position="30"/>
    </location>
</feature>
<dbReference type="EMBL" id="JAGFBR010000008">
    <property type="protein sequence ID" value="KAH0462988.1"/>
    <property type="molecule type" value="Genomic_DNA"/>
</dbReference>
<gene>
    <name evidence="2" type="ORF">IEQ34_007570</name>
</gene>
<sequence length="98" mass="11061">MEATIAPLANVPSTLKDKEHKSVTMDERLSQSDIRSSSSTTFASTQMEKERPSLGEFLSHLGTLLENDPEEDDLKKDDPLEDEDLKMKCLAFKTYIIQ</sequence>
<comment type="caution">
    <text evidence="2">The sequence shown here is derived from an EMBL/GenBank/DDBJ whole genome shotgun (WGS) entry which is preliminary data.</text>
</comment>
<dbReference type="Proteomes" id="UP000775213">
    <property type="component" value="Unassembled WGS sequence"/>
</dbReference>
<dbReference type="AlphaFoldDB" id="A0AAV7H4S7"/>
<reference evidence="2 3" key="1">
    <citation type="journal article" date="2021" name="Hortic Res">
        <title>Chromosome-scale assembly of the Dendrobium chrysotoxum genome enhances the understanding of orchid evolution.</title>
        <authorList>
            <person name="Zhang Y."/>
            <person name="Zhang G.Q."/>
            <person name="Zhang D."/>
            <person name="Liu X.D."/>
            <person name="Xu X.Y."/>
            <person name="Sun W.H."/>
            <person name="Yu X."/>
            <person name="Zhu X."/>
            <person name="Wang Z.W."/>
            <person name="Zhao X."/>
            <person name="Zhong W.Y."/>
            <person name="Chen H."/>
            <person name="Yin W.L."/>
            <person name="Huang T."/>
            <person name="Niu S.C."/>
            <person name="Liu Z.J."/>
        </authorList>
    </citation>
    <scope>NUCLEOTIDE SEQUENCE [LARGE SCALE GENOMIC DNA]</scope>
    <source>
        <strain evidence="2">Lindl</strain>
    </source>
</reference>
<protein>
    <recommendedName>
        <fullName evidence="4">BESS domain-containing protein</fullName>
    </recommendedName>
</protein>
<feature type="region of interest" description="Disordered" evidence="1">
    <location>
        <begin position="1"/>
        <end position="52"/>
    </location>
</feature>
<proteinExistence type="predicted"/>
<evidence type="ECO:0000313" key="3">
    <source>
        <dbReference type="Proteomes" id="UP000775213"/>
    </source>
</evidence>
<evidence type="ECO:0000313" key="2">
    <source>
        <dbReference type="EMBL" id="KAH0462988.1"/>
    </source>
</evidence>